<feature type="region of interest" description="Disordered" evidence="1">
    <location>
        <begin position="44"/>
        <end position="68"/>
    </location>
</feature>
<dbReference type="Proteomes" id="UP001596012">
    <property type="component" value="Unassembled WGS sequence"/>
</dbReference>
<reference evidence="4" key="1">
    <citation type="journal article" date="2019" name="Int. J. Syst. Evol. Microbiol.">
        <title>The Global Catalogue of Microorganisms (GCM) 10K type strain sequencing project: providing services to taxonomists for standard genome sequencing and annotation.</title>
        <authorList>
            <consortium name="The Broad Institute Genomics Platform"/>
            <consortium name="The Broad Institute Genome Sequencing Center for Infectious Disease"/>
            <person name="Wu L."/>
            <person name="Ma J."/>
        </authorList>
    </citation>
    <scope>NUCLEOTIDE SEQUENCE [LARGE SCALE GENOMIC DNA]</scope>
    <source>
        <strain evidence="4">DT43</strain>
    </source>
</reference>
<evidence type="ECO:0000256" key="1">
    <source>
        <dbReference type="SAM" id="MobiDB-lite"/>
    </source>
</evidence>
<gene>
    <name evidence="3" type="ORF">ACFPH6_20740</name>
</gene>
<name>A0ABV8YSV4_9ACTN</name>
<keyword evidence="2" id="KW-1133">Transmembrane helix</keyword>
<organism evidence="3 4">
    <name type="scientific">Streptomyces xiangluensis</name>
    <dbReference type="NCBI Taxonomy" id="2665720"/>
    <lineage>
        <taxon>Bacteria</taxon>
        <taxon>Bacillati</taxon>
        <taxon>Actinomycetota</taxon>
        <taxon>Actinomycetes</taxon>
        <taxon>Kitasatosporales</taxon>
        <taxon>Streptomycetaceae</taxon>
        <taxon>Streptomyces</taxon>
    </lineage>
</organism>
<dbReference type="EMBL" id="JBHSFG010000033">
    <property type="protein sequence ID" value="MFC4466923.1"/>
    <property type="molecule type" value="Genomic_DNA"/>
</dbReference>
<evidence type="ECO:0000256" key="2">
    <source>
        <dbReference type="SAM" id="Phobius"/>
    </source>
</evidence>
<protein>
    <submittedName>
        <fullName evidence="3">Uncharacterized protein</fullName>
    </submittedName>
</protein>
<sequence length="68" mass="7071">MAATSLVLTAGPENGADWLAAAAAPAAVVLFLTIAVTHTRMARRRATAGHTRSLRQGVSAPCERTEAR</sequence>
<accession>A0ABV8YSV4</accession>
<feature type="transmembrane region" description="Helical" evidence="2">
    <location>
        <begin position="18"/>
        <end position="36"/>
    </location>
</feature>
<dbReference type="RefSeq" id="WP_386343800.1">
    <property type="nucleotide sequence ID" value="NZ_JBHSFG010000033.1"/>
</dbReference>
<feature type="non-terminal residue" evidence="3">
    <location>
        <position position="68"/>
    </location>
</feature>
<evidence type="ECO:0000313" key="3">
    <source>
        <dbReference type="EMBL" id="MFC4466923.1"/>
    </source>
</evidence>
<proteinExistence type="predicted"/>
<keyword evidence="4" id="KW-1185">Reference proteome</keyword>
<evidence type="ECO:0000313" key="4">
    <source>
        <dbReference type="Proteomes" id="UP001596012"/>
    </source>
</evidence>
<keyword evidence="2" id="KW-0472">Membrane</keyword>
<comment type="caution">
    <text evidence="3">The sequence shown here is derived from an EMBL/GenBank/DDBJ whole genome shotgun (WGS) entry which is preliminary data.</text>
</comment>
<keyword evidence="2" id="KW-0812">Transmembrane</keyword>